<evidence type="ECO:0000313" key="1">
    <source>
        <dbReference type="EMBL" id="GGA82528.1"/>
    </source>
</evidence>
<name>A0A916S665_9HYPH</name>
<reference evidence="1" key="2">
    <citation type="submission" date="2020-09" db="EMBL/GenBank/DDBJ databases">
        <authorList>
            <person name="Sun Q."/>
            <person name="Zhou Y."/>
        </authorList>
    </citation>
    <scope>NUCLEOTIDE SEQUENCE</scope>
    <source>
        <strain evidence="1">CGMCC 1.15320</strain>
    </source>
</reference>
<evidence type="ECO:0000313" key="2">
    <source>
        <dbReference type="Proteomes" id="UP000636264"/>
    </source>
</evidence>
<dbReference type="Pfam" id="PF05345">
    <property type="entry name" value="He_PIG"/>
    <property type="match status" value="1"/>
</dbReference>
<comment type="caution">
    <text evidence="1">The sequence shown here is derived from an EMBL/GenBank/DDBJ whole genome shotgun (WGS) entry which is preliminary data.</text>
</comment>
<dbReference type="AlphaFoldDB" id="A0A916S665"/>
<reference evidence="1" key="1">
    <citation type="journal article" date="2014" name="Int. J. Syst. Evol. Microbiol.">
        <title>Complete genome sequence of Corynebacterium casei LMG S-19264T (=DSM 44701T), isolated from a smear-ripened cheese.</title>
        <authorList>
            <consortium name="US DOE Joint Genome Institute (JGI-PGF)"/>
            <person name="Walter F."/>
            <person name="Albersmeier A."/>
            <person name="Kalinowski J."/>
            <person name="Ruckert C."/>
        </authorList>
    </citation>
    <scope>NUCLEOTIDE SEQUENCE</scope>
    <source>
        <strain evidence="1">CGMCC 1.15320</strain>
    </source>
</reference>
<dbReference type="Gene3D" id="2.60.40.10">
    <property type="entry name" value="Immunoglobulins"/>
    <property type="match status" value="1"/>
</dbReference>
<protein>
    <submittedName>
        <fullName evidence="1">Uncharacterized protein</fullName>
    </submittedName>
</protein>
<dbReference type="InterPro" id="IPR013783">
    <property type="entry name" value="Ig-like_fold"/>
</dbReference>
<sequence>MRVSRVYGNYGTANYTFVVGETGSLDIEDYEFPDANVGEVYGPHYLSASGGSGDYEYEVTGGSIPGSLKLNRDGVVSGRPVAVGLYTFTVGVQDRDDVSHATGSATSLPRLR</sequence>
<accession>A0A916S665</accession>
<proteinExistence type="predicted"/>
<gene>
    <name evidence="1" type="ORF">GCM10011385_40920</name>
</gene>
<keyword evidence="2" id="KW-1185">Reference proteome</keyword>
<dbReference type="EMBL" id="BMIF01000027">
    <property type="protein sequence ID" value="GGA82528.1"/>
    <property type="molecule type" value="Genomic_DNA"/>
</dbReference>
<organism evidence="1 2">
    <name type="scientific">Nitratireductor aestuarii</name>
    <dbReference type="NCBI Taxonomy" id="1735103"/>
    <lineage>
        <taxon>Bacteria</taxon>
        <taxon>Pseudomonadati</taxon>
        <taxon>Pseudomonadota</taxon>
        <taxon>Alphaproteobacteria</taxon>
        <taxon>Hyphomicrobiales</taxon>
        <taxon>Phyllobacteriaceae</taxon>
        <taxon>Nitratireductor</taxon>
    </lineage>
</organism>
<dbReference type="Proteomes" id="UP000636264">
    <property type="component" value="Unassembled WGS sequence"/>
</dbReference>
<dbReference type="RefSeq" id="WP_373869904.1">
    <property type="nucleotide sequence ID" value="NZ_BMIF01000027.1"/>
</dbReference>